<organism evidence="3 4">
    <name type="scientific">Rhodosalinus sediminis</name>
    <dbReference type="NCBI Taxonomy" id="1940533"/>
    <lineage>
        <taxon>Bacteria</taxon>
        <taxon>Pseudomonadati</taxon>
        <taxon>Pseudomonadota</taxon>
        <taxon>Alphaproteobacteria</taxon>
        <taxon>Rhodobacterales</taxon>
        <taxon>Paracoccaceae</taxon>
        <taxon>Rhodosalinus</taxon>
    </lineage>
</organism>
<evidence type="ECO:0000313" key="3">
    <source>
        <dbReference type="EMBL" id="REC55476.1"/>
    </source>
</evidence>
<feature type="region of interest" description="Disordered" evidence="1">
    <location>
        <begin position="1"/>
        <end position="98"/>
    </location>
</feature>
<evidence type="ECO:0000256" key="2">
    <source>
        <dbReference type="SAM" id="Phobius"/>
    </source>
</evidence>
<evidence type="ECO:0000313" key="4">
    <source>
        <dbReference type="Proteomes" id="UP000257131"/>
    </source>
</evidence>
<proteinExistence type="predicted"/>
<dbReference type="Proteomes" id="UP000257131">
    <property type="component" value="Unassembled WGS sequence"/>
</dbReference>
<keyword evidence="2" id="KW-0812">Transmembrane</keyword>
<name>A0A3D9BPV3_9RHOB</name>
<dbReference type="OrthoDB" id="10013069at2"/>
<gene>
    <name evidence="3" type="ORF">DRV84_11625</name>
</gene>
<feature type="compositionally biased region" description="Basic and acidic residues" evidence="1">
    <location>
        <begin position="26"/>
        <end position="38"/>
    </location>
</feature>
<dbReference type="AlphaFoldDB" id="A0A3D9BPV3"/>
<keyword evidence="4" id="KW-1185">Reference proteome</keyword>
<sequence>MTADRSRPERAEPPEPRTHPAGTRRRLVEPHRRRRAEEPAAAPIETDGEAGDARPRDGAVPVDPVEAAPRDPADLRAGPGDAGAQGKPRVLPERRAARDRDGWRRVVVITLIGAALLLGLRLLL</sequence>
<accession>A0A3D9BPV3</accession>
<protein>
    <submittedName>
        <fullName evidence="3">Uncharacterized protein</fullName>
    </submittedName>
</protein>
<comment type="caution">
    <text evidence="3">The sequence shown here is derived from an EMBL/GenBank/DDBJ whole genome shotgun (WGS) entry which is preliminary data.</text>
</comment>
<dbReference type="RefSeq" id="WP_115980846.1">
    <property type="nucleotide sequence ID" value="NZ_QOHR01000018.1"/>
</dbReference>
<reference evidence="3 4" key="1">
    <citation type="journal article" date="2017" name="Int. J. Syst. Evol. Microbiol.">
        <title>Rhodosalinus sediminis gen. nov., sp. nov., isolated from marine saltern.</title>
        <authorList>
            <person name="Guo L.Y."/>
            <person name="Ling S.K."/>
            <person name="Li C.M."/>
            <person name="Chen G.J."/>
            <person name="Du Z.J."/>
        </authorList>
    </citation>
    <scope>NUCLEOTIDE SEQUENCE [LARGE SCALE GENOMIC DNA]</scope>
    <source>
        <strain evidence="3 4">WDN1C137</strain>
    </source>
</reference>
<feature type="compositionally biased region" description="Basic and acidic residues" evidence="1">
    <location>
        <begin position="1"/>
        <end position="18"/>
    </location>
</feature>
<keyword evidence="2" id="KW-0472">Membrane</keyword>
<evidence type="ECO:0000256" key="1">
    <source>
        <dbReference type="SAM" id="MobiDB-lite"/>
    </source>
</evidence>
<keyword evidence="2" id="KW-1133">Transmembrane helix</keyword>
<dbReference type="EMBL" id="QOHR01000018">
    <property type="protein sequence ID" value="REC55476.1"/>
    <property type="molecule type" value="Genomic_DNA"/>
</dbReference>
<feature type="transmembrane region" description="Helical" evidence="2">
    <location>
        <begin position="103"/>
        <end position="123"/>
    </location>
</feature>